<dbReference type="SUPFAM" id="SSF51735">
    <property type="entry name" value="NAD(P)-binding Rossmann-fold domains"/>
    <property type="match status" value="1"/>
</dbReference>
<dbReference type="OrthoDB" id="9801773at2"/>
<gene>
    <name evidence="4" type="ORF">CH357_09615</name>
</gene>
<dbReference type="InterPro" id="IPR013549">
    <property type="entry name" value="DUF1731"/>
</dbReference>
<dbReference type="InterPro" id="IPR010099">
    <property type="entry name" value="SDR39U1"/>
</dbReference>
<name>A0A2M9XE95_9LEPT</name>
<dbReference type="NCBIfam" id="TIGR01777">
    <property type="entry name" value="yfcH"/>
    <property type="match status" value="1"/>
</dbReference>
<feature type="domain" description="DUF1731" evidence="3">
    <location>
        <begin position="255"/>
        <end position="301"/>
    </location>
</feature>
<dbReference type="InterPro" id="IPR036291">
    <property type="entry name" value="NAD(P)-bd_dom_sf"/>
</dbReference>
<accession>A0A2M9XE95</accession>
<evidence type="ECO:0000259" key="2">
    <source>
        <dbReference type="Pfam" id="PF01370"/>
    </source>
</evidence>
<comment type="caution">
    <text evidence="4">The sequence shown here is derived from an EMBL/GenBank/DDBJ whole genome shotgun (WGS) entry which is preliminary data.</text>
</comment>
<dbReference type="AlphaFoldDB" id="A0A2M9XE95"/>
<dbReference type="Gene3D" id="3.40.50.720">
    <property type="entry name" value="NAD(P)-binding Rossmann-like Domain"/>
    <property type="match status" value="1"/>
</dbReference>
<sequence length="303" mass="33028">MLIGITGGTGLIGSMLAIRLKAEGHRVRIFSRSGKLPPRLQRISEWDVRIGSLPTRADLEGVNVLINLAGEPIAGVRWTPEYKQRIRSSRVDFTRDLVARLTSMGEFAPKTFFNSSAIGIYGSYDAGTPPFDEDSPASDDELGILCKDWEEEALEAEKSGIRTVLLRTGVVLTTEGGALATMLPAFKLFAGGPIGSGNQILSWIHIEDQLSAIMFLIRKEEAKGAFNLVSPEPLSNEQFSKALAKTLGRPSFTRVPSFALSLAFGEGAIVATHGQRVVPKRLQELGYKFRYPNLEAALRNLLG</sequence>
<feature type="domain" description="NAD-dependent epimerase/dehydratase" evidence="2">
    <location>
        <begin position="5"/>
        <end position="227"/>
    </location>
</feature>
<evidence type="ECO:0000256" key="1">
    <source>
        <dbReference type="ARBA" id="ARBA00009353"/>
    </source>
</evidence>
<keyword evidence="5" id="KW-1185">Reference proteome</keyword>
<evidence type="ECO:0000313" key="5">
    <source>
        <dbReference type="Proteomes" id="UP000232196"/>
    </source>
</evidence>
<dbReference type="EMBL" id="NPDN01000004">
    <property type="protein sequence ID" value="PJZ25964.1"/>
    <property type="molecule type" value="Genomic_DNA"/>
</dbReference>
<reference evidence="4 5" key="1">
    <citation type="submission" date="2017-07" db="EMBL/GenBank/DDBJ databases">
        <title>Leptospira spp. isolated from tropical soils.</title>
        <authorList>
            <person name="Thibeaux R."/>
            <person name="Iraola G."/>
            <person name="Ferres I."/>
            <person name="Bierque E."/>
            <person name="Girault D."/>
            <person name="Soupe-Gilbert M.-E."/>
            <person name="Picardeau M."/>
            <person name="Goarant C."/>
        </authorList>
    </citation>
    <scope>NUCLEOTIDE SEQUENCE [LARGE SCALE GENOMIC DNA]</scope>
    <source>
        <strain evidence="4 5">MCA1-C-A1</strain>
    </source>
</reference>
<dbReference type="Proteomes" id="UP000232196">
    <property type="component" value="Unassembled WGS sequence"/>
</dbReference>
<evidence type="ECO:0000313" key="4">
    <source>
        <dbReference type="EMBL" id="PJZ25964.1"/>
    </source>
</evidence>
<comment type="similarity">
    <text evidence="1">Belongs to the NAD(P)-dependent epimerase/dehydratase family. SDR39U1 subfamily.</text>
</comment>
<dbReference type="PANTHER" id="PTHR11092">
    <property type="entry name" value="SUGAR NUCLEOTIDE EPIMERASE RELATED"/>
    <property type="match status" value="1"/>
</dbReference>
<dbReference type="Pfam" id="PF08338">
    <property type="entry name" value="DUF1731"/>
    <property type="match status" value="1"/>
</dbReference>
<proteinExistence type="inferred from homology"/>
<evidence type="ECO:0000259" key="3">
    <source>
        <dbReference type="Pfam" id="PF08338"/>
    </source>
</evidence>
<dbReference type="InterPro" id="IPR001509">
    <property type="entry name" value="Epimerase_deHydtase"/>
</dbReference>
<dbReference type="PANTHER" id="PTHR11092:SF0">
    <property type="entry name" value="EPIMERASE FAMILY PROTEIN SDR39U1"/>
    <property type="match status" value="1"/>
</dbReference>
<dbReference type="RefSeq" id="WP_100706599.1">
    <property type="nucleotide sequence ID" value="NZ_NPDL01000001.1"/>
</dbReference>
<dbReference type="CDD" id="cd05242">
    <property type="entry name" value="SDR_a8"/>
    <property type="match status" value="1"/>
</dbReference>
<organism evidence="4 5">
    <name type="scientific">Leptospira hartskeerlii</name>
    <dbReference type="NCBI Taxonomy" id="2023177"/>
    <lineage>
        <taxon>Bacteria</taxon>
        <taxon>Pseudomonadati</taxon>
        <taxon>Spirochaetota</taxon>
        <taxon>Spirochaetia</taxon>
        <taxon>Leptospirales</taxon>
        <taxon>Leptospiraceae</taxon>
        <taxon>Leptospira</taxon>
    </lineage>
</organism>
<dbReference type="Pfam" id="PF01370">
    <property type="entry name" value="Epimerase"/>
    <property type="match status" value="1"/>
</dbReference>
<protein>
    <submittedName>
        <fullName evidence="4">TIGR01777 family protein</fullName>
    </submittedName>
</protein>